<keyword evidence="5" id="KW-0378">Hydrolase</keyword>
<dbReference type="InterPro" id="IPR043502">
    <property type="entry name" value="DNA/RNA_pol_sf"/>
</dbReference>
<dbReference type="SUPFAM" id="SSF56672">
    <property type="entry name" value="DNA/RNA polymerases"/>
    <property type="match status" value="1"/>
</dbReference>
<evidence type="ECO:0000313" key="8">
    <source>
        <dbReference type="EMBL" id="MBW0483574.1"/>
    </source>
</evidence>
<dbReference type="OrthoDB" id="1297691at2759"/>
<evidence type="ECO:0000256" key="6">
    <source>
        <dbReference type="ARBA" id="ARBA00022918"/>
    </source>
</evidence>
<evidence type="ECO:0000256" key="2">
    <source>
        <dbReference type="ARBA" id="ARBA00022695"/>
    </source>
</evidence>
<dbReference type="InterPro" id="IPR043128">
    <property type="entry name" value="Rev_trsase/Diguanyl_cyclase"/>
</dbReference>
<keyword evidence="9" id="KW-1185">Reference proteome</keyword>
<dbReference type="GO" id="GO:0004519">
    <property type="term" value="F:endonuclease activity"/>
    <property type="evidence" value="ECO:0007669"/>
    <property type="project" value="UniProtKB-KW"/>
</dbReference>
<dbReference type="Gene3D" id="3.30.70.270">
    <property type="match status" value="1"/>
</dbReference>
<accession>A0A9Q3CGE1</accession>
<keyword evidence="2" id="KW-0548">Nucleotidyltransferase</keyword>
<keyword evidence="1" id="KW-0808">Transferase</keyword>
<keyword evidence="4" id="KW-0255">Endonuclease</keyword>
<dbReference type="PANTHER" id="PTHR37984:SF5">
    <property type="entry name" value="PROTEIN NYNRIN-LIKE"/>
    <property type="match status" value="1"/>
</dbReference>
<evidence type="ECO:0000259" key="7">
    <source>
        <dbReference type="Pfam" id="PF17917"/>
    </source>
</evidence>
<dbReference type="Proteomes" id="UP000765509">
    <property type="component" value="Unassembled WGS sequence"/>
</dbReference>
<keyword evidence="6" id="KW-0695">RNA-directed DNA polymerase</keyword>
<dbReference type="FunFam" id="3.30.70.270:FF:000020">
    <property type="entry name" value="Transposon Tf2-6 polyprotein-like Protein"/>
    <property type="match status" value="1"/>
</dbReference>
<evidence type="ECO:0000256" key="4">
    <source>
        <dbReference type="ARBA" id="ARBA00022759"/>
    </source>
</evidence>
<dbReference type="InterPro" id="IPR050951">
    <property type="entry name" value="Retrovirus_Pol_polyprotein"/>
</dbReference>
<evidence type="ECO:0000256" key="1">
    <source>
        <dbReference type="ARBA" id="ARBA00022679"/>
    </source>
</evidence>
<protein>
    <recommendedName>
        <fullName evidence="7">Reverse transcriptase RNase H-like domain-containing protein</fullName>
    </recommendedName>
</protein>
<dbReference type="InterPro" id="IPR041373">
    <property type="entry name" value="RT_RNaseH"/>
</dbReference>
<keyword evidence="3" id="KW-0540">Nuclease</keyword>
<proteinExistence type="predicted"/>
<evidence type="ECO:0000256" key="5">
    <source>
        <dbReference type="ARBA" id="ARBA00022801"/>
    </source>
</evidence>
<evidence type="ECO:0000256" key="3">
    <source>
        <dbReference type="ARBA" id="ARBA00022722"/>
    </source>
</evidence>
<gene>
    <name evidence="8" type="ORF">O181_023289</name>
</gene>
<reference evidence="8" key="1">
    <citation type="submission" date="2021-03" db="EMBL/GenBank/DDBJ databases">
        <title>Draft genome sequence of rust myrtle Austropuccinia psidii MF-1, a brazilian biotype.</title>
        <authorList>
            <person name="Quecine M.C."/>
            <person name="Pachon D.M.R."/>
            <person name="Bonatelli M.L."/>
            <person name="Correr F.H."/>
            <person name="Franceschini L.M."/>
            <person name="Leite T.F."/>
            <person name="Margarido G.R.A."/>
            <person name="Almeida C.A."/>
            <person name="Ferrarezi J.A."/>
            <person name="Labate C.A."/>
        </authorList>
    </citation>
    <scope>NUCLEOTIDE SEQUENCE</scope>
    <source>
        <strain evidence="8">MF-1</strain>
    </source>
</reference>
<name>A0A9Q3CGE1_9BASI</name>
<feature type="domain" description="Reverse transcriptase RNase H-like" evidence="7">
    <location>
        <begin position="83"/>
        <end position="187"/>
    </location>
</feature>
<dbReference type="CDD" id="cd09274">
    <property type="entry name" value="RNase_HI_RT_Ty3"/>
    <property type="match status" value="1"/>
</dbReference>
<dbReference type="GO" id="GO:0003964">
    <property type="term" value="F:RNA-directed DNA polymerase activity"/>
    <property type="evidence" value="ECO:0007669"/>
    <property type="project" value="UniProtKB-KW"/>
</dbReference>
<dbReference type="PANTHER" id="PTHR37984">
    <property type="entry name" value="PROTEIN CBG26694"/>
    <property type="match status" value="1"/>
</dbReference>
<sequence>MDSSRVQQILNWPQPKNIKELQSFLGFANFYCCFIKNYSKNISALTSLLKKDSPFIFNEEALSQFQILKEGFTTAPILSHFNPSLPAFVETDASDYALGAVLSQVNDSGKHPIAFDSCKLLPAELNYEIHDKELLGIVWALKRWIAFLLSLSDSFEVLTDHSSLQYFMSSKVLTCCQACWAEFLSEFHFSITYRPGRLATLPDSLSCWDDMYPERGVDFISKNPQIFHQVLKQNDIKESRFFSIKVEVFSDLVDQIQKAVWQVKDYKEILKQLARGESVSDHTLEPQARLLLLKDRLVIPSNH</sequence>
<dbReference type="AlphaFoldDB" id="A0A9Q3CGE1"/>
<dbReference type="GO" id="GO:0016787">
    <property type="term" value="F:hydrolase activity"/>
    <property type="evidence" value="ECO:0007669"/>
    <property type="project" value="UniProtKB-KW"/>
</dbReference>
<dbReference type="EMBL" id="AVOT02007289">
    <property type="protein sequence ID" value="MBW0483574.1"/>
    <property type="molecule type" value="Genomic_DNA"/>
</dbReference>
<evidence type="ECO:0000313" key="9">
    <source>
        <dbReference type="Proteomes" id="UP000765509"/>
    </source>
</evidence>
<dbReference type="Pfam" id="PF17917">
    <property type="entry name" value="RT_RNaseH"/>
    <property type="match status" value="1"/>
</dbReference>
<comment type="caution">
    <text evidence="8">The sequence shown here is derived from an EMBL/GenBank/DDBJ whole genome shotgun (WGS) entry which is preliminary data.</text>
</comment>
<organism evidence="8 9">
    <name type="scientific">Austropuccinia psidii MF-1</name>
    <dbReference type="NCBI Taxonomy" id="1389203"/>
    <lineage>
        <taxon>Eukaryota</taxon>
        <taxon>Fungi</taxon>
        <taxon>Dikarya</taxon>
        <taxon>Basidiomycota</taxon>
        <taxon>Pucciniomycotina</taxon>
        <taxon>Pucciniomycetes</taxon>
        <taxon>Pucciniales</taxon>
        <taxon>Sphaerophragmiaceae</taxon>
        <taxon>Austropuccinia</taxon>
    </lineage>
</organism>